<dbReference type="InterPro" id="IPR008928">
    <property type="entry name" value="6-hairpin_glycosidase_sf"/>
</dbReference>
<sequence>MLLNLSQVPFSAFGSYMAISETAGSKAEKGLYLKSVRGGDEDPGLAFRLELTRQGEPVPYRYTATASQLDVIADDGCVQFCFQEPDVIRITGHRAGLRLVAVNETYDYAVAVPEGVEVNSYSKETRFGLYPLSGVLRTDAPWEKSRCTAIAFEMAPGEGEDGFELLLHEYRVQPRADVRGLLSGGPKRTEEHFTAYLDRTLQSPSRYEEARKLAAYITWSCVVSQEGYLPRRAMYMSKNWMTNIWSWDHCFNAMALVRSDPDLAWDQFMIFFDRQHESGMLPDLMNDKYALWNGCKPPIHGWTLAWMMDRTDRIGTERLREVYEPLAKWTNFWFRHRDDDRDGIPQYNHGNDSGWDNGTAFHLGVPVETPDLSAFLVLQMEVLGNIASRLGLEREASEWDSRAKALLHGMIDHFWDGEAFRAKLSGKHTPSVGDSLQLFLPIVLGRRLPEPVMRKLVEGLKEQGRFLTGHGFATESVRSEFYEADGYWRGPIWAPSTMLVYEGLKACGEHEFALDIAARFCGMAAKSGMAENFDAVSGEGLRDRAFTWTSSVFLMLANELYQTKGDTKR</sequence>
<comment type="similarity">
    <text evidence="1">Belongs to the glycosyl hydrolase 63 family.</text>
</comment>
<dbReference type="Gene3D" id="1.50.10.10">
    <property type="match status" value="1"/>
</dbReference>
<dbReference type="InterPro" id="IPR012341">
    <property type="entry name" value="6hp_glycosidase-like_sf"/>
</dbReference>
<dbReference type="Pfam" id="PF22422">
    <property type="entry name" value="MGH1-like_GH"/>
    <property type="match status" value="1"/>
</dbReference>
<name>A0ABR5AMH8_9BACL</name>
<evidence type="ECO:0000259" key="4">
    <source>
        <dbReference type="Pfam" id="PF22422"/>
    </source>
</evidence>
<reference evidence="5 6" key="1">
    <citation type="submission" date="2014-12" db="EMBL/GenBank/DDBJ databases">
        <title>Draft genome sequence of Paenibacillus kamchatkensis strain B-2647.</title>
        <authorList>
            <person name="Karlyshev A.V."/>
            <person name="Kudryashova E.B."/>
        </authorList>
    </citation>
    <scope>NUCLEOTIDE SEQUENCE [LARGE SCALE GENOMIC DNA]</scope>
    <source>
        <strain evidence="5 6">VKM B-2647</strain>
    </source>
</reference>
<dbReference type="InterPro" id="IPR054491">
    <property type="entry name" value="MGH1-like_GH"/>
</dbReference>
<keyword evidence="3" id="KW-0326">Glycosidase</keyword>
<dbReference type="EMBL" id="JXAK01000002">
    <property type="protein sequence ID" value="KIL42239.1"/>
    <property type="molecule type" value="Genomic_DNA"/>
</dbReference>
<gene>
    <name evidence="5" type="ORF">SD70_01445</name>
</gene>
<accession>A0ABR5AMH8</accession>
<keyword evidence="2" id="KW-0378">Hydrolase</keyword>
<evidence type="ECO:0000256" key="3">
    <source>
        <dbReference type="ARBA" id="ARBA00023295"/>
    </source>
</evidence>
<dbReference type="InterPro" id="IPR004888">
    <property type="entry name" value="Glycoside_hydrolase_63"/>
</dbReference>
<feature type="domain" description="Mannosylglycerate hydrolase MGH1-like glycoside hydrolase" evidence="4">
    <location>
        <begin position="243"/>
        <end position="549"/>
    </location>
</feature>
<dbReference type="PANTHER" id="PTHR10412">
    <property type="entry name" value="MANNOSYL-OLIGOSACCHARIDE GLUCOSIDASE"/>
    <property type="match status" value="1"/>
</dbReference>
<keyword evidence="6" id="KW-1185">Reference proteome</keyword>
<dbReference type="SUPFAM" id="SSF48208">
    <property type="entry name" value="Six-hairpin glycosidases"/>
    <property type="match status" value="1"/>
</dbReference>
<evidence type="ECO:0000313" key="5">
    <source>
        <dbReference type="EMBL" id="KIL42239.1"/>
    </source>
</evidence>
<dbReference type="Proteomes" id="UP000031967">
    <property type="component" value="Unassembled WGS sequence"/>
</dbReference>
<protein>
    <recommendedName>
        <fullName evidence="4">Mannosylglycerate hydrolase MGH1-like glycoside hydrolase domain-containing protein</fullName>
    </recommendedName>
</protein>
<evidence type="ECO:0000313" key="6">
    <source>
        <dbReference type="Proteomes" id="UP000031967"/>
    </source>
</evidence>
<evidence type="ECO:0000256" key="2">
    <source>
        <dbReference type="ARBA" id="ARBA00022801"/>
    </source>
</evidence>
<evidence type="ECO:0000256" key="1">
    <source>
        <dbReference type="ARBA" id="ARBA00010833"/>
    </source>
</evidence>
<organism evidence="5 6">
    <name type="scientific">Gordoniibacillus kamchatkensis</name>
    <dbReference type="NCBI Taxonomy" id="1590651"/>
    <lineage>
        <taxon>Bacteria</taxon>
        <taxon>Bacillati</taxon>
        <taxon>Bacillota</taxon>
        <taxon>Bacilli</taxon>
        <taxon>Bacillales</taxon>
        <taxon>Paenibacillaceae</taxon>
        <taxon>Gordoniibacillus</taxon>
    </lineage>
</organism>
<dbReference type="PANTHER" id="PTHR10412:SF11">
    <property type="entry name" value="MANNOSYL-OLIGOSACCHARIDE GLUCOSIDASE"/>
    <property type="match status" value="1"/>
</dbReference>
<dbReference type="RefSeq" id="WP_041044965.1">
    <property type="nucleotide sequence ID" value="NZ_JXAK01000002.1"/>
</dbReference>
<comment type="caution">
    <text evidence="5">The sequence shown here is derived from an EMBL/GenBank/DDBJ whole genome shotgun (WGS) entry which is preliminary data.</text>
</comment>
<proteinExistence type="inferred from homology"/>